<dbReference type="VEuPathDB" id="AmoebaDB:ACA1_374220"/>
<organism evidence="3 4">
    <name type="scientific">Acanthamoeba castellanii (strain ATCC 30010 / Neff)</name>
    <dbReference type="NCBI Taxonomy" id="1257118"/>
    <lineage>
        <taxon>Eukaryota</taxon>
        <taxon>Amoebozoa</taxon>
        <taxon>Discosea</taxon>
        <taxon>Longamoebia</taxon>
        <taxon>Centramoebida</taxon>
        <taxon>Acanthamoebidae</taxon>
        <taxon>Acanthamoeba</taxon>
    </lineage>
</organism>
<feature type="chain" id="PRO_5003989739" description="Phosphatidate phosphatase APP1 catalytic domain-containing protein" evidence="1">
    <location>
        <begin position="21"/>
        <end position="479"/>
    </location>
</feature>
<dbReference type="GeneID" id="14912782"/>
<evidence type="ECO:0000259" key="2">
    <source>
        <dbReference type="Pfam" id="PF09949"/>
    </source>
</evidence>
<proteinExistence type="predicted"/>
<dbReference type="InterPro" id="IPR052935">
    <property type="entry name" value="Mg2+_PAP"/>
</dbReference>
<dbReference type="PANTHER" id="PTHR28208">
    <property type="entry name" value="PHOSPHATIDATE PHOSPHATASE APP1"/>
    <property type="match status" value="1"/>
</dbReference>
<dbReference type="OrthoDB" id="2117591at2759"/>
<dbReference type="PANTHER" id="PTHR28208:SF1">
    <property type="entry name" value="FILAMENT ORGANIZATION PROTEIN APP1-LIKE, PUTATIVE (AFU_ORTHOLOGUE AFUA_1G06650)-RELATED"/>
    <property type="match status" value="1"/>
</dbReference>
<dbReference type="Proteomes" id="UP000011083">
    <property type="component" value="Unassembled WGS sequence"/>
</dbReference>
<protein>
    <recommendedName>
        <fullName evidence="2">Phosphatidate phosphatase APP1 catalytic domain-containing protein</fullName>
    </recommendedName>
</protein>
<name>L8GGY3_ACACF</name>
<dbReference type="RefSeq" id="XP_004334368.1">
    <property type="nucleotide sequence ID" value="XM_004334320.1"/>
</dbReference>
<gene>
    <name evidence="3" type="ORF">ACA1_374220</name>
</gene>
<keyword evidence="1" id="KW-0732">Signal</keyword>
<evidence type="ECO:0000256" key="1">
    <source>
        <dbReference type="SAM" id="SignalP"/>
    </source>
</evidence>
<dbReference type="Pfam" id="PF09949">
    <property type="entry name" value="APP1_cat"/>
    <property type="match status" value="1"/>
</dbReference>
<evidence type="ECO:0000313" key="4">
    <source>
        <dbReference type="Proteomes" id="UP000011083"/>
    </source>
</evidence>
<accession>L8GGY3</accession>
<feature type="domain" description="Phosphatidate phosphatase APP1 catalytic" evidence="2">
    <location>
        <begin position="269"/>
        <end position="425"/>
    </location>
</feature>
<dbReference type="EMBL" id="KB008119">
    <property type="protein sequence ID" value="ELR12355.1"/>
    <property type="molecule type" value="Genomic_DNA"/>
</dbReference>
<dbReference type="InterPro" id="IPR019236">
    <property type="entry name" value="APP1_cat"/>
</dbReference>
<dbReference type="KEGG" id="acan:ACA1_374220"/>
<sequence length="479" mass="53925">MAWYVGRVLAWLGLAGLVLALALQHAAVHEFFFRSEVVEADEDVTLFPTIARFVYDPSSPPSTASSSSSSRSHLKSKLYKKSANSEKIANDMVDPAEGAVGQTEAAADLTSNSYLDECERLFVRAGIHGCIYEEEAGDYFNWALMKLAGLLAHRYDYTDALENPLFRHRLSRFLVDNEGSKRVTVYFPLTNGSFARYPLSRLSATNGHFEDQIVLDVGCAGSEGQQQDDGRGVPVIEDFDGLKRIRYFVLSQDNRTFHGHSFLVEEEGISFISDIDDTIKVTGVTNGNVLFENTMLNEFAFVKGMNHLYNHWKTKYTQLGHHVQFHYVSGGPWQFYPVLQEFLHSAEASFPEGTWHLNQIFRDLASFMTFIRSPLIFKVEVIKPLIASFPHRKFVLVGDDGQQDPEVYAEIAQEFPDQVLHIFIHHVNGTNEADGVTSYSVAEPGLQRCQKAFAHLPANKWTLFSDAQLDTLDDQEFAL</sequence>
<reference evidence="3 4" key="1">
    <citation type="journal article" date="2013" name="Genome Biol.">
        <title>Genome of Acanthamoeba castellanii highlights extensive lateral gene transfer and early evolution of tyrosine kinase signaling.</title>
        <authorList>
            <person name="Clarke M."/>
            <person name="Lohan A.J."/>
            <person name="Liu B."/>
            <person name="Lagkouvardos I."/>
            <person name="Roy S."/>
            <person name="Zafar N."/>
            <person name="Bertelli C."/>
            <person name="Schilde C."/>
            <person name="Kianianmomeni A."/>
            <person name="Burglin T.R."/>
            <person name="Frech C."/>
            <person name="Turcotte B."/>
            <person name="Kopec K.O."/>
            <person name="Synnott J.M."/>
            <person name="Choo C."/>
            <person name="Paponov I."/>
            <person name="Finkler A."/>
            <person name="Soon Heng Tan C."/>
            <person name="Hutchins A.P."/>
            <person name="Weinmeier T."/>
            <person name="Rattei T."/>
            <person name="Chu J.S."/>
            <person name="Gimenez G."/>
            <person name="Irimia M."/>
            <person name="Rigden D.J."/>
            <person name="Fitzpatrick D.A."/>
            <person name="Lorenzo-Morales J."/>
            <person name="Bateman A."/>
            <person name="Chiu C.H."/>
            <person name="Tang P."/>
            <person name="Hegemann P."/>
            <person name="Fromm H."/>
            <person name="Raoult D."/>
            <person name="Greub G."/>
            <person name="Miranda-Saavedra D."/>
            <person name="Chen N."/>
            <person name="Nash P."/>
            <person name="Ginger M.L."/>
            <person name="Horn M."/>
            <person name="Schaap P."/>
            <person name="Caler L."/>
            <person name="Loftus B."/>
        </authorList>
    </citation>
    <scope>NUCLEOTIDE SEQUENCE [LARGE SCALE GENOMIC DNA]</scope>
    <source>
        <strain evidence="3 4">Neff</strain>
    </source>
</reference>
<dbReference type="AlphaFoldDB" id="L8GGY3"/>
<feature type="signal peptide" evidence="1">
    <location>
        <begin position="1"/>
        <end position="20"/>
    </location>
</feature>
<dbReference type="STRING" id="1257118.L8GGY3"/>
<evidence type="ECO:0000313" key="3">
    <source>
        <dbReference type="EMBL" id="ELR12355.1"/>
    </source>
</evidence>
<keyword evidence="4" id="KW-1185">Reference proteome</keyword>
<dbReference type="GO" id="GO:0008195">
    <property type="term" value="F:phosphatidate phosphatase activity"/>
    <property type="evidence" value="ECO:0007669"/>
    <property type="project" value="InterPro"/>
</dbReference>